<reference evidence="2" key="2">
    <citation type="submission" date="2015-03" db="EMBL/GenBank/DDBJ databases">
        <title>Genome sequence of Pseudoalteromonas citrea.</title>
        <authorList>
            <person name="Xie B.-B."/>
            <person name="Rong J.-C."/>
            <person name="Qin Q.-L."/>
            <person name="Zhang Y.-Z."/>
        </authorList>
    </citation>
    <scope>NUCLEOTIDE SEQUENCE</scope>
    <source>
        <strain evidence="2">DSM 8771</strain>
    </source>
</reference>
<feature type="transmembrane region" description="Helical" evidence="1">
    <location>
        <begin position="137"/>
        <end position="163"/>
    </location>
</feature>
<evidence type="ECO:0000256" key="1">
    <source>
        <dbReference type="SAM" id="Phobius"/>
    </source>
</evidence>
<accession>A0AAD4AMZ0</accession>
<keyword evidence="1" id="KW-1133">Transmembrane helix</keyword>
<evidence type="ECO:0000313" key="3">
    <source>
        <dbReference type="Proteomes" id="UP000016487"/>
    </source>
</evidence>
<dbReference type="AlphaFoldDB" id="A0AAD4AMZ0"/>
<dbReference type="RefSeq" id="WP_010361323.1">
    <property type="nucleotide sequence ID" value="NZ_AHBZ03000012.1"/>
</dbReference>
<dbReference type="EMBL" id="AHBZ03000012">
    <property type="protein sequence ID" value="KAF7775594.1"/>
    <property type="molecule type" value="Genomic_DNA"/>
</dbReference>
<keyword evidence="1" id="KW-0472">Membrane</keyword>
<evidence type="ECO:0000313" key="2">
    <source>
        <dbReference type="EMBL" id="KAF7775594.1"/>
    </source>
</evidence>
<organism evidence="2 3">
    <name type="scientific">Pseudoalteromonas citrea</name>
    <dbReference type="NCBI Taxonomy" id="43655"/>
    <lineage>
        <taxon>Bacteria</taxon>
        <taxon>Pseudomonadati</taxon>
        <taxon>Pseudomonadota</taxon>
        <taxon>Gammaproteobacteria</taxon>
        <taxon>Alteromonadales</taxon>
        <taxon>Pseudoalteromonadaceae</taxon>
        <taxon>Pseudoalteromonas</taxon>
    </lineage>
</organism>
<keyword evidence="1" id="KW-0812">Transmembrane</keyword>
<sequence length="360" mass="40552">MRQISSLNTFSVSSFLSAHKERFQAFWQSLTIAQRSYFLACAAYLSFALIDIDSTNGFALFIISILVLAGLIHEFWPKFIYFWDSLPGKSLIFLFYAFIANFALVQAAGHVNDITGVSSDHFPYTHNLSVLLSLPTWFITTSVGGLLLLQLLMPFYILFLLLIKPFGLAKLWQSPCYRFPIITGVARFALSFMLTLNMALFLSSSGLAHGVNLVISDVVNTVSDKHISINIDEPTEKTFIAVKKEQVSSNSSSISSDIDDLNSQETVDEVLSTIKDNTARSERFFQWRQQVLANFIYDQEADSKSRCQLTPNSRVVELNDYEILEIMKHTDEKDKVSYTFTVKACISAAIGHQFNMSSIK</sequence>
<gene>
    <name evidence="2" type="ORF">PCIT_a1812</name>
</gene>
<comment type="caution">
    <text evidence="2">The sequence shown here is derived from an EMBL/GenBank/DDBJ whole genome shotgun (WGS) entry which is preliminary data.</text>
</comment>
<protein>
    <submittedName>
        <fullName evidence="2">Uncharacterized protein</fullName>
    </submittedName>
</protein>
<feature type="transmembrane region" description="Helical" evidence="1">
    <location>
        <begin position="36"/>
        <end position="52"/>
    </location>
</feature>
<name>A0AAD4AMZ0_9GAMM</name>
<feature type="transmembrane region" description="Helical" evidence="1">
    <location>
        <begin position="88"/>
        <end position="109"/>
    </location>
</feature>
<dbReference type="Proteomes" id="UP000016487">
    <property type="component" value="Unassembled WGS sequence"/>
</dbReference>
<feature type="transmembrane region" description="Helical" evidence="1">
    <location>
        <begin position="58"/>
        <end position="76"/>
    </location>
</feature>
<reference evidence="2" key="1">
    <citation type="journal article" date="2012" name="J. Bacteriol.">
        <title>Genome sequences of type strains of seven species of the marine bacterium Pseudoalteromonas.</title>
        <authorList>
            <person name="Xie B.B."/>
            <person name="Shu Y.L."/>
            <person name="Qin Q.L."/>
            <person name="Rong J.C."/>
            <person name="Zhang X.Y."/>
            <person name="Chen X.L."/>
            <person name="Shi M."/>
            <person name="He H.L."/>
            <person name="Zhou B.C."/>
            <person name="Zhang Y.Z."/>
        </authorList>
    </citation>
    <scope>NUCLEOTIDE SEQUENCE</scope>
    <source>
        <strain evidence="2">DSM 8771</strain>
    </source>
</reference>
<proteinExistence type="predicted"/>